<keyword evidence="5 10" id="KW-0472">Membrane</keyword>
<gene>
    <name evidence="10" type="primary">fluC</name>
    <name evidence="10" type="synonym">crcB</name>
    <name evidence="11" type="ORF">EBN03_03180</name>
</gene>
<keyword evidence="3 10" id="KW-0812">Transmembrane</keyword>
<organism evidence="11 12">
    <name type="scientific">Nocardia stercoris</name>
    <dbReference type="NCBI Taxonomy" id="2483361"/>
    <lineage>
        <taxon>Bacteria</taxon>
        <taxon>Bacillati</taxon>
        <taxon>Actinomycetota</taxon>
        <taxon>Actinomycetes</taxon>
        <taxon>Mycobacteriales</taxon>
        <taxon>Nocardiaceae</taxon>
        <taxon>Nocardia</taxon>
    </lineage>
</organism>
<evidence type="ECO:0000256" key="4">
    <source>
        <dbReference type="ARBA" id="ARBA00022989"/>
    </source>
</evidence>
<dbReference type="GO" id="GO:0140114">
    <property type="term" value="P:cellular detoxification of fluoride"/>
    <property type="evidence" value="ECO:0007669"/>
    <property type="project" value="UniProtKB-UniRule"/>
</dbReference>
<evidence type="ECO:0000256" key="7">
    <source>
        <dbReference type="ARBA" id="ARBA00035120"/>
    </source>
</evidence>
<dbReference type="PANTHER" id="PTHR28259:SF1">
    <property type="entry name" value="FLUORIDE EXPORT PROTEIN 1-RELATED"/>
    <property type="match status" value="1"/>
</dbReference>
<dbReference type="Pfam" id="PF02537">
    <property type="entry name" value="CRCB"/>
    <property type="match status" value="1"/>
</dbReference>
<evidence type="ECO:0000256" key="5">
    <source>
        <dbReference type="ARBA" id="ARBA00023136"/>
    </source>
</evidence>
<name>A0A3M2LFF5_9NOCA</name>
<evidence type="ECO:0000256" key="9">
    <source>
        <dbReference type="ARBA" id="ARBA00049940"/>
    </source>
</evidence>
<comment type="similarity">
    <text evidence="7 10">Belongs to the fluoride channel Fluc/FEX (TC 1.A.43) family.</text>
</comment>
<dbReference type="AlphaFoldDB" id="A0A3M2LFF5"/>
<keyword evidence="12" id="KW-1185">Reference proteome</keyword>
<evidence type="ECO:0000256" key="3">
    <source>
        <dbReference type="ARBA" id="ARBA00022692"/>
    </source>
</evidence>
<dbReference type="GO" id="GO:0005886">
    <property type="term" value="C:plasma membrane"/>
    <property type="evidence" value="ECO:0007669"/>
    <property type="project" value="UniProtKB-SubCell"/>
</dbReference>
<evidence type="ECO:0000313" key="12">
    <source>
        <dbReference type="Proteomes" id="UP000279275"/>
    </source>
</evidence>
<feature type="binding site" evidence="10">
    <location>
        <position position="102"/>
    </location>
    <ligand>
        <name>Na(+)</name>
        <dbReference type="ChEBI" id="CHEBI:29101"/>
        <note>structural</note>
    </ligand>
</feature>
<sequence>MNGRRKSGRPERGPLTVAGVEPAVLAAVSVGGAIGALGRYGLSLLIRSTYPIPWATFVTNVSGCFAIGVLMVFVTEVRFTRSGEPALPSRLTRPFLGVGVLGGYTTFSTYAVEVRRLLESGAVARAFLYLGGSVVTGLTAVVLGIAAGRLTTGTARRLGARDEQ</sequence>
<dbReference type="EMBL" id="RFFH01000001">
    <property type="protein sequence ID" value="RMI35806.1"/>
    <property type="molecule type" value="Genomic_DNA"/>
</dbReference>
<feature type="transmembrane region" description="Helical" evidence="10">
    <location>
        <begin position="20"/>
        <end position="42"/>
    </location>
</feature>
<keyword evidence="4 10" id="KW-1133">Transmembrane helix</keyword>
<dbReference type="GO" id="GO:0046872">
    <property type="term" value="F:metal ion binding"/>
    <property type="evidence" value="ECO:0007669"/>
    <property type="project" value="UniProtKB-KW"/>
</dbReference>
<evidence type="ECO:0000256" key="8">
    <source>
        <dbReference type="ARBA" id="ARBA00035585"/>
    </source>
</evidence>
<dbReference type="Proteomes" id="UP000279275">
    <property type="component" value="Unassembled WGS sequence"/>
</dbReference>
<accession>A0A3M2LFF5</accession>
<evidence type="ECO:0000256" key="1">
    <source>
        <dbReference type="ARBA" id="ARBA00004651"/>
    </source>
</evidence>
<evidence type="ECO:0000256" key="2">
    <source>
        <dbReference type="ARBA" id="ARBA00022475"/>
    </source>
</evidence>
<reference evidence="11 12" key="1">
    <citation type="submission" date="2018-10" db="EMBL/GenBank/DDBJ databases">
        <title>Isolation from cow dung.</title>
        <authorList>
            <person name="Ling L."/>
        </authorList>
    </citation>
    <scope>NUCLEOTIDE SEQUENCE [LARGE SCALE GENOMIC DNA]</scope>
    <source>
        <strain evidence="11 12">NEAU-LL90</strain>
    </source>
</reference>
<dbReference type="HAMAP" id="MF_00454">
    <property type="entry name" value="FluC"/>
    <property type="match status" value="1"/>
</dbReference>
<feature type="transmembrane region" description="Helical" evidence="10">
    <location>
        <begin position="54"/>
        <end position="74"/>
    </location>
</feature>
<evidence type="ECO:0000313" key="11">
    <source>
        <dbReference type="EMBL" id="RMI35806.1"/>
    </source>
</evidence>
<keyword evidence="10" id="KW-0915">Sodium</keyword>
<keyword evidence="10" id="KW-0479">Metal-binding</keyword>
<comment type="function">
    <text evidence="9 10">Fluoride-specific ion channel. Important for reducing fluoride concentration in the cell, thus reducing its toxicity.</text>
</comment>
<feature type="transmembrane region" description="Helical" evidence="10">
    <location>
        <begin position="126"/>
        <end position="147"/>
    </location>
</feature>
<dbReference type="OrthoDB" id="4408652at2"/>
<comment type="catalytic activity">
    <reaction evidence="8">
        <text>fluoride(in) = fluoride(out)</text>
        <dbReference type="Rhea" id="RHEA:76159"/>
        <dbReference type="ChEBI" id="CHEBI:17051"/>
    </reaction>
    <physiologicalReaction direction="left-to-right" evidence="8">
        <dbReference type="Rhea" id="RHEA:76160"/>
    </physiologicalReaction>
</comment>
<keyword evidence="10" id="KW-0406">Ion transport</keyword>
<protein>
    <recommendedName>
        <fullName evidence="10">Fluoride-specific ion channel FluC</fullName>
    </recommendedName>
</protein>
<evidence type="ECO:0000256" key="10">
    <source>
        <dbReference type="HAMAP-Rule" id="MF_00454"/>
    </source>
</evidence>
<dbReference type="PANTHER" id="PTHR28259">
    <property type="entry name" value="FLUORIDE EXPORT PROTEIN 1-RELATED"/>
    <property type="match status" value="1"/>
</dbReference>
<keyword evidence="10" id="KW-0813">Transport</keyword>
<feature type="binding site" evidence="10">
    <location>
        <position position="105"/>
    </location>
    <ligand>
        <name>Na(+)</name>
        <dbReference type="ChEBI" id="CHEBI:29101"/>
        <note>structural</note>
    </ligand>
</feature>
<keyword evidence="2 10" id="KW-1003">Cell membrane</keyword>
<dbReference type="GO" id="GO:0062054">
    <property type="term" value="F:fluoride channel activity"/>
    <property type="evidence" value="ECO:0007669"/>
    <property type="project" value="UniProtKB-UniRule"/>
</dbReference>
<dbReference type="InterPro" id="IPR003691">
    <property type="entry name" value="FluC"/>
</dbReference>
<dbReference type="RefSeq" id="WP_122186777.1">
    <property type="nucleotide sequence ID" value="NZ_RFFH01000001.1"/>
</dbReference>
<comment type="subcellular location">
    <subcellularLocation>
        <location evidence="1 10">Cell membrane</location>
        <topology evidence="1 10">Multi-pass membrane protein</topology>
    </subcellularLocation>
</comment>
<feature type="transmembrane region" description="Helical" evidence="10">
    <location>
        <begin position="95"/>
        <end position="114"/>
    </location>
</feature>
<keyword evidence="6 10" id="KW-0407">Ion channel</keyword>
<proteinExistence type="inferred from homology"/>
<comment type="activity regulation">
    <text evidence="10">Na(+) is not transported, but it plays an essential structural role and its presence is essential for fluoride channel function.</text>
</comment>
<comment type="caution">
    <text evidence="11">The sequence shown here is derived from an EMBL/GenBank/DDBJ whole genome shotgun (WGS) entry which is preliminary data.</text>
</comment>
<evidence type="ECO:0000256" key="6">
    <source>
        <dbReference type="ARBA" id="ARBA00023303"/>
    </source>
</evidence>